<dbReference type="InterPro" id="IPR002350">
    <property type="entry name" value="Kazal_dom"/>
</dbReference>
<feature type="transmembrane region" description="Helical" evidence="8">
    <location>
        <begin position="26"/>
        <end position="45"/>
    </location>
</feature>
<protein>
    <recommendedName>
        <fullName evidence="9">Kazal-like domain-containing protein</fullName>
    </recommendedName>
</protein>
<feature type="transmembrane region" description="Helical" evidence="8">
    <location>
        <begin position="65"/>
        <end position="85"/>
    </location>
</feature>
<feature type="transmembrane region" description="Helical" evidence="8">
    <location>
        <begin position="380"/>
        <end position="400"/>
    </location>
</feature>
<gene>
    <name evidence="10" type="ORF">HERILL_LOCUS8872</name>
</gene>
<dbReference type="Pfam" id="PF03137">
    <property type="entry name" value="OATP"/>
    <property type="match status" value="1"/>
</dbReference>
<keyword evidence="7" id="KW-1015">Disulfide bond</keyword>
<evidence type="ECO:0000256" key="7">
    <source>
        <dbReference type="ARBA" id="ARBA00023157"/>
    </source>
</evidence>
<dbReference type="AlphaFoldDB" id="A0A7R8US68"/>
<reference evidence="10 11" key="1">
    <citation type="submission" date="2020-11" db="EMBL/GenBank/DDBJ databases">
        <authorList>
            <person name="Wallbank WR R."/>
            <person name="Pardo Diaz C."/>
            <person name="Kozak K."/>
            <person name="Martin S."/>
            <person name="Jiggins C."/>
            <person name="Moest M."/>
            <person name="Warren A I."/>
            <person name="Generalovic N T."/>
            <person name="Byers J.R.P. K."/>
            <person name="Montejo-Kovacevich G."/>
            <person name="Yen C E."/>
        </authorList>
    </citation>
    <scope>NUCLEOTIDE SEQUENCE [LARGE SCALE GENOMIC DNA]</scope>
</reference>
<dbReference type="FunCoup" id="A0A7R8US68">
    <property type="interactions" value="1"/>
</dbReference>
<dbReference type="GO" id="GO:0015347">
    <property type="term" value="F:sodium-independent organic anion transmembrane transporter activity"/>
    <property type="evidence" value="ECO:0007669"/>
    <property type="project" value="TreeGrafter"/>
</dbReference>
<dbReference type="InterPro" id="IPR036259">
    <property type="entry name" value="MFS_trans_sf"/>
</dbReference>
<dbReference type="GO" id="GO:0043252">
    <property type="term" value="P:sodium-independent organic anion transport"/>
    <property type="evidence" value="ECO:0007669"/>
    <property type="project" value="TreeGrafter"/>
</dbReference>
<evidence type="ECO:0000256" key="6">
    <source>
        <dbReference type="ARBA" id="ARBA00023136"/>
    </source>
</evidence>
<comment type="subcellular location">
    <subcellularLocation>
        <location evidence="1">Cell membrane</location>
        <topology evidence="1">Multi-pass membrane protein</topology>
    </subcellularLocation>
</comment>
<feature type="transmembrane region" description="Helical" evidence="8">
    <location>
        <begin position="172"/>
        <end position="192"/>
    </location>
</feature>
<feature type="domain" description="Kazal-like" evidence="9">
    <location>
        <begin position="446"/>
        <end position="500"/>
    </location>
</feature>
<name>A0A7R8US68_HERIL</name>
<keyword evidence="3" id="KW-1003">Cell membrane</keyword>
<dbReference type="PANTHER" id="PTHR11388:SF131">
    <property type="entry name" value="SOLUTE CARRIER ORGANIC ANION TRANSPORTER FAMILY MEMBER"/>
    <property type="match status" value="1"/>
</dbReference>
<comment type="similarity">
    <text evidence="2">Belongs to the organo anion transporter (TC 2.A.60) family.</text>
</comment>
<evidence type="ECO:0000256" key="5">
    <source>
        <dbReference type="ARBA" id="ARBA00022989"/>
    </source>
</evidence>
<evidence type="ECO:0000259" key="9">
    <source>
        <dbReference type="PROSITE" id="PS51465"/>
    </source>
</evidence>
<evidence type="ECO:0000313" key="11">
    <source>
        <dbReference type="Proteomes" id="UP000594454"/>
    </source>
</evidence>
<feature type="transmembrane region" description="Helical" evidence="8">
    <location>
        <begin position="606"/>
        <end position="627"/>
    </location>
</feature>
<feature type="transmembrane region" description="Helical" evidence="8">
    <location>
        <begin position="213"/>
        <end position="239"/>
    </location>
</feature>
<evidence type="ECO:0000313" key="10">
    <source>
        <dbReference type="EMBL" id="CAD7086073.1"/>
    </source>
</evidence>
<dbReference type="SUPFAM" id="SSF103473">
    <property type="entry name" value="MFS general substrate transporter"/>
    <property type="match status" value="1"/>
</dbReference>
<dbReference type="OrthoDB" id="5062115at2759"/>
<sequence>MRDKNYACGVRFWHPEWLQKYATTKWFLGIYGLLGTVQAMSYMYFIVTLTTIERRFHMPSQTTGIVLSGNEISQILLSLILSYVGGQRNRPLWIAWGMVFCGLSCFILALPHLLYGLGDDAFHLTKEYFDIVGTKAHVILGNSTAIIPKKAEDRGLCKATVDEEECENIVKIVPLLLIFLSQFILGIGNTLYYSLGQTYLDDNTKKKNTPLMLAYAMALRMIGPIFGFFLGYVALNMFIDPSKTPLIDRNDPRWLGAWWFGWILLGTAMLMFSGLIALFPKRLPKDKAMLYDSHQPRTLLAEESKNLNGDLEIDTRSPPKDDLPKLKDLPKALGRLLKNRLIIFNNFAAIFYILGASGYMTFMARYMEVQFHRSSQSATIVVGPLTIGAMLTGLLLSGWVISKKRPSASKVLFWNVIVACVYMCGQFSYMFFYCGDTRTMMQNGVFNLTSTCNRDCHCDKATYSPVCHEPTGRTFFSPCHAGCQSWNKAENTYSDCTCALPEYSNLPTTPPSFAQIGTIHQEIKTFAPGSKQTTPKFFNPSVKPTSSTPASSFFDTLTAGACLEGCTWAFYGFTMLSLLVHWVGSSGRIGNVLVNYRAVSPEDKSFAQGLTLMMLSLFAMIPGPIIFGRVIDTTCLVWNYQCGKRGDCQLYDQEVFRYSMNGLSLVLTGLGAIFDVLVWFHGRNLDLYGEADEARLKEMEEKNNSDNTRKLPIS</sequence>
<keyword evidence="4 8" id="KW-0812">Transmembrane</keyword>
<feature type="transmembrane region" description="Helical" evidence="8">
    <location>
        <begin position="92"/>
        <end position="114"/>
    </location>
</feature>
<dbReference type="Proteomes" id="UP000594454">
    <property type="component" value="Chromosome 3"/>
</dbReference>
<evidence type="ECO:0000256" key="3">
    <source>
        <dbReference type="ARBA" id="ARBA00022475"/>
    </source>
</evidence>
<dbReference type="EMBL" id="LR899011">
    <property type="protein sequence ID" value="CAD7086073.1"/>
    <property type="molecule type" value="Genomic_DNA"/>
</dbReference>
<proteinExistence type="inferred from homology"/>
<keyword evidence="6 8" id="KW-0472">Membrane</keyword>
<evidence type="ECO:0000256" key="1">
    <source>
        <dbReference type="ARBA" id="ARBA00004651"/>
    </source>
</evidence>
<evidence type="ECO:0000256" key="2">
    <source>
        <dbReference type="ARBA" id="ARBA00009657"/>
    </source>
</evidence>
<dbReference type="OMA" id="MANWHPA"/>
<feature type="transmembrane region" description="Helical" evidence="8">
    <location>
        <begin position="412"/>
        <end position="432"/>
    </location>
</feature>
<feature type="transmembrane region" description="Helical" evidence="8">
    <location>
        <begin position="660"/>
        <end position="680"/>
    </location>
</feature>
<dbReference type="Gene3D" id="1.20.1250.20">
    <property type="entry name" value="MFS general substrate transporter like domains"/>
    <property type="match status" value="1"/>
</dbReference>
<dbReference type="InParanoid" id="A0A7R8US68"/>
<keyword evidence="5 8" id="KW-1133">Transmembrane helix</keyword>
<dbReference type="InterPro" id="IPR004156">
    <property type="entry name" value="OATP"/>
</dbReference>
<evidence type="ECO:0000256" key="8">
    <source>
        <dbReference type="SAM" id="Phobius"/>
    </source>
</evidence>
<organism evidence="10 11">
    <name type="scientific">Hermetia illucens</name>
    <name type="common">Black soldier fly</name>
    <dbReference type="NCBI Taxonomy" id="343691"/>
    <lineage>
        <taxon>Eukaryota</taxon>
        <taxon>Metazoa</taxon>
        <taxon>Ecdysozoa</taxon>
        <taxon>Arthropoda</taxon>
        <taxon>Hexapoda</taxon>
        <taxon>Insecta</taxon>
        <taxon>Pterygota</taxon>
        <taxon>Neoptera</taxon>
        <taxon>Endopterygota</taxon>
        <taxon>Diptera</taxon>
        <taxon>Brachycera</taxon>
        <taxon>Stratiomyomorpha</taxon>
        <taxon>Stratiomyidae</taxon>
        <taxon>Hermetiinae</taxon>
        <taxon>Hermetia</taxon>
    </lineage>
</organism>
<keyword evidence="11" id="KW-1185">Reference proteome</keyword>
<feature type="transmembrane region" description="Helical" evidence="8">
    <location>
        <begin position="259"/>
        <end position="279"/>
    </location>
</feature>
<dbReference type="PROSITE" id="PS51465">
    <property type="entry name" value="KAZAL_2"/>
    <property type="match status" value="1"/>
</dbReference>
<accession>A0A7R8US68</accession>
<dbReference type="CDD" id="cd17336">
    <property type="entry name" value="MFS_SLCO_OATP"/>
    <property type="match status" value="1"/>
</dbReference>
<dbReference type="GO" id="GO:0005886">
    <property type="term" value="C:plasma membrane"/>
    <property type="evidence" value="ECO:0007669"/>
    <property type="project" value="UniProtKB-SubCell"/>
</dbReference>
<feature type="transmembrane region" description="Helical" evidence="8">
    <location>
        <begin position="341"/>
        <end position="360"/>
    </location>
</feature>
<dbReference type="PANTHER" id="PTHR11388">
    <property type="entry name" value="ORGANIC ANION TRANSPORTER"/>
    <property type="match status" value="1"/>
</dbReference>
<evidence type="ECO:0000256" key="4">
    <source>
        <dbReference type="ARBA" id="ARBA00022692"/>
    </source>
</evidence>